<dbReference type="Proteomes" id="UP000000226">
    <property type="component" value="Chromosome 8"/>
</dbReference>
<dbReference type="AlphaFoldDB" id="V7B3B1"/>
<dbReference type="InterPro" id="IPR000504">
    <property type="entry name" value="RRM_dom"/>
</dbReference>
<dbReference type="InterPro" id="IPR035979">
    <property type="entry name" value="RBD_domain_sf"/>
</dbReference>
<dbReference type="OMA" id="NETEHID"/>
<evidence type="ECO:0000256" key="3">
    <source>
        <dbReference type="SAM" id="MobiDB-lite"/>
    </source>
</evidence>
<keyword evidence="6" id="KW-1185">Reference proteome</keyword>
<dbReference type="InterPro" id="IPR012677">
    <property type="entry name" value="Nucleotide-bd_a/b_plait_sf"/>
</dbReference>
<dbReference type="PANTHER" id="PTHR34427:SF5">
    <property type="entry name" value="DUF4283 DOMAIN-CONTAINING PROTEIN"/>
    <property type="match status" value="1"/>
</dbReference>
<dbReference type="EMBL" id="CM002295">
    <property type="protein sequence ID" value="ESW12304.1"/>
    <property type="molecule type" value="Genomic_DNA"/>
</dbReference>
<dbReference type="PANTHER" id="PTHR34427">
    <property type="entry name" value="DUF4283 DOMAIN PROTEIN"/>
    <property type="match status" value="1"/>
</dbReference>
<name>V7B3B1_PHAVU</name>
<dbReference type="PROSITE" id="PS50102">
    <property type="entry name" value="RRM"/>
    <property type="match status" value="1"/>
</dbReference>
<dbReference type="SUPFAM" id="SSF54928">
    <property type="entry name" value="RNA-binding domain, RBD"/>
    <property type="match status" value="1"/>
</dbReference>
<organism evidence="5 6">
    <name type="scientific">Phaseolus vulgaris</name>
    <name type="common">Kidney bean</name>
    <name type="synonym">French bean</name>
    <dbReference type="NCBI Taxonomy" id="3885"/>
    <lineage>
        <taxon>Eukaryota</taxon>
        <taxon>Viridiplantae</taxon>
        <taxon>Streptophyta</taxon>
        <taxon>Embryophyta</taxon>
        <taxon>Tracheophyta</taxon>
        <taxon>Spermatophyta</taxon>
        <taxon>Magnoliopsida</taxon>
        <taxon>eudicotyledons</taxon>
        <taxon>Gunneridae</taxon>
        <taxon>Pentapetalae</taxon>
        <taxon>rosids</taxon>
        <taxon>fabids</taxon>
        <taxon>Fabales</taxon>
        <taxon>Fabaceae</taxon>
        <taxon>Papilionoideae</taxon>
        <taxon>50 kb inversion clade</taxon>
        <taxon>NPAAA clade</taxon>
        <taxon>indigoferoid/millettioid clade</taxon>
        <taxon>Phaseoleae</taxon>
        <taxon>Phaseolus</taxon>
    </lineage>
</organism>
<dbReference type="OrthoDB" id="1418158at2759"/>
<protein>
    <recommendedName>
        <fullName evidence="4">RRM domain-containing protein</fullName>
    </recommendedName>
</protein>
<dbReference type="eggNOG" id="ENOG502RRJS">
    <property type="taxonomic scope" value="Eukaryota"/>
</dbReference>
<evidence type="ECO:0000313" key="5">
    <source>
        <dbReference type="EMBL" id="ESW12304.1"/>
    </source>
</evidence>
<feature type="coiled-coil region" evidence="2">
    <location>
        <begin position="83"/>
        <end position="110"/>
    </location>
</feature>
<evidence type="ECO:0000259" key="4">
    <source>
        <dbReference type="PROSITE" id="PS50102"/>
    </source>
</evidence>
<dbReference type="SMART" id="SM00360">
    <property type="entry name" value="RRM"/>
    <property type="match status" value="1"/>
</dbReference>
<feature type="region of interest" description="Disordered" evidence="3">
    <location>
        <begin position="331"/>
        <end position="384"/>
    </location>
</feature>
<dbReference type="Gramene" id="ESW12304">
    <property type="protein sequence ID" value="ESW12304"/>
    <property type="gene ID" value="PHAVU_008G101400g"/>
</dbReference>
<dbReference type="CDD" id="cd00590">
    <property type="entry name" value="RRM_SF"/>
    <property type="match status" value="1"/>
</dbReference>
<evidence type="ECO:0000313" key="6">
    <source>
        <dbReference type="Proteomes" id="UP000000226"/>
    </source>
</evidence>
<feature type="compositionally biased region" description="Basic and acidic residues" evidence="3">
    <location>
        <begin position="352"/>
        <end position="381"/>
    </location>
</feature>
<evidence type="ECO:0000256" key="2">
    <source>
        <dbReference type="SAM" id="Coils"/>
    </source>
</evidence>
<keyword evidence="1" id="KW-0694">RNA-binding</keyword>
<dbReference type="Gene3D" id="3.30.70.330">
    <property type="match status" value="1"/>
</dbReference>
<dbReference type="SMR" id="V7B3B1"/>
<accession>V7B3B1</accession>
<dbReference type="GO" id="GO:0003723">
    <property type="term" value="F:RNA binding"/>
    <property type="evidence" value="ECO:0007669"/>
    <property type="project" value="UniProtKB-UniRule"/>
</dbReference>
<evidence type="ECO:0000256" key="1">
    <source>
        <dbReference type="PROSITE-ProRule" id="PRU00176"/>
    </source>
</evidence>
<sequence>MNRGGTPFFFSNFPFDLKETDLWKIFRRWGRVSDVFISRRLNIKKQRFGFVRFQGVQNIRELENQLNTIWIGSWKLYANRPKYNKSAETRKEWNEKLKEKEIESEKVVKKEWRAKGTNSYANVVKNGDRNRAQSLNRANINAIHFKVEETPREWLKQCYIGRVSDLSKVSSLNESFILGGLSYIKVKFLGGFHVLLMGENETKVKEAIEENKEWFEDLFDTIIPWEDQFVAVDKLVWVRCRGLPLKLWNTECFKHIAALLGTLVEVDEATMTLDELEYARFKVRVSVGCEAKITSYMRINEVLYQISVEEECTVPEYNLCQCHGGEISDGDDSEVDSMASHASGRSENGAFEDARKIEEEEKTVETSKTKSPLEQDRRRSEPLSPLHCCDPFPTKLLGATSAPNLCLLTKKENIGPATSTAISRADKAKKNGLLEMAQCVSNQTQLADAKRRCKLKNHFESDSNSSPINGRVEDSVWIGSLGSPLNMARINDLEEVEQIGKPWNENVVALRAHGRSQKDIASAHHAQNEAAITLQSHTVEETEEKRNQIPHTLNLAVQKERFLSNHAQSSVGEETVREAVSMLSISKVEDSLCTTPLGVEGCSPFLYAPASAEQNHTQNLLHSGSRSCRINDRYLPFNEQSKRESHLALDGTGKQKKESNELRSFNSIDTNERRVFWMGESSKNTKRKDRKHIRSVLSQISNFVSDTAINNCNRLFWQKRGSLETIRLWELGKQLGATCGDEGNIMLSLEELEKRDIMLKSQREMGENMGYQ</sequence>
<dbReference type="Pfam" id="PF00076">
    <property type="entry name" value="RRM_1"/>
    <property type="match status" value="1"/>
</dbReference>
<keyword evidence="2" id="KW-0175">Coiled coil</keyword>
<feature type="domain" description="RRM" evidence="4">
    <location>
        <begin position="6"/>
        <end position="83"/>
    </location>
</feature>
<proteinExistence type="predicted"/>
<gene>
    <name evidence="5" type="ORF">PHAVU_008G101400g</name>
</gene>
<reference evidence="6" key="1">
    <citation type="journal article" date="2014" name="Nat. Genet.">
        <title>A reference genome for common bean and genome-wide analysis of dual domestications.</title>
        <authorList>
            <person name="Schmutz J."/>
            <person name="McClean P.E."/>
            <person name="Mamidi S."/>
            <person name="Wu G.A."/>
            <person name="Cannon S.B."/>
            <person name="Grimwood J."/>
            <person name="Jenkins J."/>
            <person name="Shu S."/>
            <person name="Song Q."/>
            <person name="Chavarro C."/>
            <person name="Torres-Torres M."/>
            <person name="Geffroy V."/>
            <person name="Moghaddam S.M."/>
            <person name="Gao D."/>
            <person name="Abernathy B."/>
            <person name="Barry K."/>
            <person name="Blair M."/>
            <person name="Brick M.A."/>
            <person name="Chovatia M."/>
            <person name="Gepts P."/>
            <person name="Goodstein D.M."/>
            <person name="Gonzales M."/>
            <person name="Hellsten U."/>
            <person name="Hyten D.L."/>
            <person name="Jia G."/>
            <person name="Kelly J.D."/>
            <person name="Kudrna D."/>
            <person name="Lee R."/>
            <person name="Richard M.M."/>
            <person name="Miklas P.N."/>
            <person name="Osorno J.M."/>
            <person name="Rodrigues J."/>
            <person name="Thareau V."/>
            <person name="Urrea C.A."/>
            <person name="Wang M."/>
            <person name="Yu Y."/>
            <person name="Zhang M."/>
            <person name="Wing R.A."/>
            <person name="Cregan P.B."/>
            <person name="Rokhsar D.S."/>
            <person name="Jackson S.A."/>
        </authorList>
    </citation>
    <scope>NUCLEOTIDE SEQUENCE [LARGE SCALE GENOMIC DNA]</scope>
    <source>
        <strain evidence="6">cv. G19833</strain>
    </source>
</reference>